<name>A0A2B4RU27_STYPI</name>
<protein>
    <recommendedName>
        <fullName evidence="2">C3H1-type domain-containing protein</fullName>
    </recommendedName>
</protein>
<dbReference type="Proteomes" id="UP000225706">
    <property type="component" value="Unassembled WGS sequence"/>
</dbReference>
<evidence type="ECO:0000313" key="3">
    <source>
        <dbReference type="EMBL" id="PFX19732.1"/>
    </source>
</evidence>
<gene>
    <name evidence="3" type="ORF">AWC38_SpisGene15832</name>
</gene>
<feature type="zinc finger region" description="C3H1-type" evidence="1">
    <location>
        <begin position="18"/>
        <end position="46"/>
    </location>
</feature>
<comment type="caution">
    <text evidence="3">The sequence shown here is derived from an EMBL/GenBank/DDBJ whole genome shotgun (WGS) entry which is preliminary data.</text>
</comment>
<accession>A0A2B4RU27</accession>
<reference evidence="4" key="1">
    <citation type="journal article" date="2017" name="bioRxiv">
        <title>Comparative analysis of the genomes of Stylophora pistillata and Acropora digitifera provides evidence for extensive differences between species of corals.</title>
        <authorList>
            <person name="Voolstra C.R."/>
            <person name="Li Y."/>
            <person name="Liew Y.J."/>
            <person name="Baumgarten S."/>
            <person name="Zoccola D."/>
            <person name="Flot J.-F."/>
            <person name="Tambutte S."/>
            <person name="Allemand D."/>
            <person name="Aranda M."/>
        </authorList>
    </citation>
    <scope>NUCLEOTIDE SEQUENCE [LARGE SCALE GENOMIC DNA]</scope>
</reference>
<evidence type="ECO:0000313" key="4">
    <source>
        <dbReference type="Proteomes" id="UP000225706"/>
    </source>
</evidence>
<keyword evidence="1" id="KW-0863">Zinc-finger</keyword>
<dbReference type="PROSITE" id="PS50103">
    <property type="entry name" value="ZF_C3H1"/>
    <property type="match status" value="1"/>
</dbReference>
<proteinExistence type="predicted"/>
<evidence type="ECO:0000259" key="2">
    <source>
        <dbReference type="PROSITE" id="PS50103"/>
    </source>
</evidence>
<dbReference type="EMBL" id="LSMT01000346">
    <property type="protein sequence ID" value="PFX19732.1"/>
    <property type="molecule type" value="Genomic_DNA"/>
</dbReference>
<evidence type="ECO:0000256" key="1">
    <source>
        <dbReference type="PROSITE-ProRule" id="PRU00723"/>
    </source>
</evidence>
<dbReference type="OrthoDB" id="5964700at2759"/>
<feature type="domain" description="C3H1-type" evidence="2">
    <location>
        <begin position="18"/>
        <end position="46"/>
    </location>
</feature>
<dbReference type="GO" id="GO:0008270">
    <property type="term" value="F:zinc ion binding"/>
    <property type="evidence" value="ECO:0007669"/>
    <property type="project" value="UniProtKB-KW"/>
</dbReference>
<dbReference type="InterPro" id="IPR000571">
    <property type="entry name" value="Znf_CCCH"/>
</dbReference>
<keyword evidence="1" id="KW-0479">Metal-binding</keyword>
<dbReference type="AlphaFoldDB" id="A0A2B4RU27"/>
<sequence>MLTSVKFTKSGEPIPLDSAGNEICLLFLKYGRCRFKKKCKKSHWTPPLPDEEYPLPPPLPPFSPSSLPYQCSSSDQQFSNQHIHILEEQQHNVLLNEANTGKENIILNTTYSEVSTEITFPNLDPLLDQNEISCRFQEQSFDATQSSNLCQDSVQEDTEPIFTSVSTSSKSLMEPCLGTDIRDQAKNAAREKKTTSNDDESMAMYGMEKVLDRTVEVIRKGGCRFDYLYHHVGQSKGCRWRFRSSLEQSYQSYGAYYDKVSQKLQFHHQPRNKVEKKRLKLLRKSHWNALQILYLRLAQIPPGYNLKVNFARVNFSRLRPYFYLLVQQCFCCEDKAEKRWRPNAFSCLVTETLIAFFSNCNITPEEAEMKMQEWGARPVRVRQCISHMWNVIVKSSLSSNGVAQEVKDCEQQVFAKKLFAVDYAYACSLARPVVKANAEKPTLPIKKVVRQGIQAAAERSLVEKKRKTCKFPKVNENIQVQREPTSIERLSEKSHLGIAKRKAETCKRKRKIRRSKQISLLDEAGKQDLEERCKKIIDEFTKGKMSESRSVTV</sequence>
<keyword evidence="4" id="KW-1185">Reference proteome</keyword>
<organism evidence="3 4">
    <name type="scientific">Stylophora pistillata</name>
    <name type="common">Smooth cauliflower coral</name>
    <dbReference type="NCBI Taxonomy" id="50429"/>
    <lineage>
        <taxon>Eukaryota</taxon>
        <taxon>Metazoa</taxon>
        <taxon>Cnidaria</taxon>
        <taxon>Anthozoa</taxon>
        <taxon>Hexacorallia</taxon>
        <taxon>Scleractinia</taxon>
        <taxon>Astrocoeniina</taxon>
        <taxon>Pocilloporidae</taxon>
        <taxon>Stylophora</taxon>
    </lineage>
</organism>
<keyword evidence="1" id="KW-0862">Zinc</keyword>